<organism evidence="1">
    <name type="scientific">viral metagenome</name>
    <dbReference type="NCBI Taxonomy" id="1070528"/>
    <lineage>
        <taxon>unclassified sequences</taxon>
        <taxon>metagenomes</taxon>
        <taxon>organismal metagenomes</taxon>
    </lineage>
</organism>
<proteinExistence type="predicted"/>
<evidence type="ECO:0000313" key="2">
    <source>
        <dbReference type="EMBL" id="QJI01832.1"/>
    </source>
</evidence>
<evidence type="ECO:0000313" key="1">
    <source>
        <dbReference type="EMBL" id="QJA52690.1"/>
    </source>
</evidence>
<dbReference type="EMBL" id="MT144360">
    <property type="protein sequence ID" value="QJA52690.1"/>
    <property type="molecule type" value="Genomic_DNA"/>
</dbReference>
<gene>
    <name evidence="1" type="ORF">TM448A02913_0007</name>
    <name evidence="2" type="ORF">TM448B02804_0008</name>
</gene>
<sequence length="109" mass="12151">MECGSVCDSDGEPATVYDTKDIKARKRHKCCECGGKIEPGQVYKYVIGIWDGDLSTFKTCLVCSRIARDFCCEHGRLREHLWDVLGFDYVTGKLADHWDDAAGAAGKEK</sequence>
<dbReference type="AlphaFoldDB" id="A0A6H1ZZQ3"/>
<dbReference type="EMBL" id="MT144954">
    <property type="protein sequence ID" value="QJI01832.1"/>
    <property type="molecule type" value="Genomic_DNA"/>
</dbReference>
<name>A0A6H1ZZQ3_9ZZZZ</name>
<accession>A0A6H1ZZQ3</accession>
<protein>
    <submittedName>
        <fullName evidence="1">Uncharacterized protein</fullName>
    </submittedName>
</protein>
<reference evidence="1" key="1">
    <citation type="submission" date="2020-03" db="EMBL/GenBank/DDBJ databases">
        <title>The deep terrestrial virosphere.</title>
        <authorList>
            <person name="Holmfeldt K."/>
            <person name="Nilsson E."/>
            <person name="Simone D."/>
            <person name="Lopez-Fernandez M."/>
            <person name="Wu X."/>
            <person name="de Brujin I."/>
            <person name="Lundin D."/>
            <person name="Andersson A."/>
            <person name="Bertilsson S."/>
            <person name="Dopson M."/>
        </authorList>
    </citation>
    <scope>NUCLEOTIDE SEQUENCE</scope>
    <source>
        <strain evidence="1">TM448A02913</strain>
        <strain evidence="2">TM448B02804</strain>
    </source>
</reference>